<evidence type="ECO:0000256" key="9">
    <source>
        <dbReference type="ARBA" id="ARBA00023136"/>
    </source>
</evidence>
<dbReference type="Pfam" id="PF00082">
    <property type="entry name" value="Peptidase_S8"/>
    <property type="match status" value="1"/>
</dbReference>
<evidence type="ECO:0000256" key="7">
    <source>
        <dbReference type="ARBA" id="ARBA00022825"/>
    </source>
</evidence>
<feature type="compositionally biased region" description="Pro residues" evidence="11">
    <location>
        <begin position="416"/>
        <end position="431"/>
    </location>
</feature>
<dbReference type="GO" id="GO:0008233">
    <property type="term" value="F:peptidase activity"/>
    <property type="evidence" value="ECO:0007669"/>
    <property type="project" value="UniProtKB-KW"/>
</dbReference>
<dbReference type="RefSeq" id="WP_251418318.1">
    <property type="nucleotide sequence ID" value="NZ_JAMQGM010000048.1"/>
</dbReference>
<name>A0ABT0XBL4_9ACTN</name>
<dbReference type="Proteomes" id="UP001167160">
    <property type="component" value="Unassembled WGS sequence"/>
</dbReference>
<evidence type="ECO:0000256" key="1">
    <source>
        <dbReference type="ARBA" id="ARBA00004162"/>
    </source>
</evidence>
<protein>
    <submittedName>
        <fullName evidence="15">Type VII secretion-associated serine protease mycosin</fullName>
    </submittedName>
</protein>
<evidence type="ECO:0000256" key="10">
    <source>
        <dbReference type="PROSITE-ProRule" id="PRU01240"/>
    </source>
</evidence>
<organism evidence="15 16">
    <name type="scientific">Streptomyces meridianus</name>
    <dbReference type="NCBI Taxonomy" id="2938945"/>
    <lineage>
        <taxon>Bacteria</taxon>
        <taxon>Bacillati</taxon>
        <taxon>Actinomycetota</taxon>
        <taxon>Actinomycetes</taxon>
        <taxon>Kitasatosporales</taxon>
        <taxon>Streptomycetaceae</taxon>
        <taxon>Streptomyces</taxon>
    </lineage>
</organism>
<evidence type="ECO:0000256" key="3">
    <source>
        <dbReference type="ARBA" id="ARBA00022475"/>
    </source>
</evidence>
<feature type="transmembrane region" description="Helical" evidence="12">
    <location>
        <begin position="357"/>
        <end position="378"/>
    </location>
</feature>
<feature type="domain" description="Peptidase S8/S53" evidence="14">
    <location>
        <begin position="53"/>
        <end position="306"/>
    </location>
</feature>
<evidence type="ECO:0000256" key="5">
    <source>
        <dbReference type="ARBA" id="ARBA00022692"/>
    </source>
</evidence>
<evidence type="ECO:0000313" key="15">
    <source>
        <dbReference type="EMBL" id="MCM2579913.1"/>
    </source>
</evidence>
<dbReference type="GO" id="GO:0006508">
    <property type="term" value="P:proteolysis"/>
    <property type="evidence" value="ECO:0007669"/>
    <property type="project" value="UniProtKB-KW"/>
</dbReference>
<evidence type="ECO:0000256" key="2">
    <source>
        <dbReference type="ARBA" id="ARBA00011073"/>
    </source>
</evidence>
<evidence type="ECO:0000256" key="8">
    <source>
        <dbReference type="ARBA" id="ARBA00022989"/>
    </source>
</evidence>
<feature type="region of interest" description="Disordered" evidence="11">
    <location>
        <begin position="382"/>
        <end position="431"/>
    </location>
</feature>
<accession>A0ABT0XBL4</accession>
<dbReference type="SUPFAM" id="SSF52743">
    <property type="entry name" value="Subtilisin-like"/>
    <property type="match status" value="1"/>
</dbReference>
<dbReference type="InterPro" id="IPR036852">
    <property type="entry name" value="Peptidase_S8/S53_dom_sf"/>
</dbReference>
<dbReference type="Gene3D" id="3.40.50.200">
    <property type="entry name" value="Peptidase S8/S53 domain"/>
    <property type="match status" value="1"/>
</dbReference>
<gene>
    <name evidence="15" type="primary">mycP</name>
    <name evidence="15" type="ORF">M1E25_21625</name>
</gene>
<sequence length="431" mass="43632">MSFTRTLRAVGGAAMAGALLLGLAPAASADQVRDGQWPLRAFKAEEIWQVSTGKGVTVAVIDDGVDPNHPDLKGNILKGKDFINGGAPDPEDGDGHGTEMAGIIAGHGHGPGNSEGVKGLAPNANILPIRDNGSTQEGFLPAIRYAVDSGASVINISMQRTPSPEDLEAIEYAWKHDVLVVTATGNDGAGPADGKIYPANYPGVLAVGGVNRNGSIWEGSNYGPATLLTAPATGIVSTGLSSSTSPYRKADGTSAATAYVSANAALLRAKYPDLSAGQIANRMTKTAGLPASAKGLKLPDEKYGYGFVQPLAALTKDIPPGPKKGPLRTPTLIANDKAGSGPESSAGSESGMSMGRVLLIGLGVVVLLVIVAVVIMLVKRKNNSGGPPPGGWGGSGGAPGYPPQQPGPHQQTGAPGPYPPGPPNPPQGPQQ</sequence>
<dbReference type="PANTHER" id="PTHR43399:SF4">
    <property type="entry name" value="CELL WALL-ASSOCIATED PROTEASE"/>
    <property type="match status" value="1"/>
</dbReference>
<keyword evidence="13" id="KW-0732">Signal</keyword>
<comment type="similarity">
    <text evidence="2 10">Belongs to the peptidase S8 family.</text>
</comment>
<evidence type="ECO:0000256" key="11">
    <source>
        <dbReference type="SAM" id="MobiDB-lite"/>
    </source>
</evidence>
<feature type="compositionally biased region" description="Low complexity" evidence="11">
    <location>
        <begin position="338"/>
        <end position="350"/>
    </location>
</feature>
<keyword evidence="16" id="KW-1185">Reference proteome</keyword>
<comment type="caution">
    <text evidence="15">The sequence shown here is derived from an EMBL/GenBank/DDBJ whole genome shotgun (WGS) entry which is preliminary data.</text>
</comment>
<dbReference type="InterPro" id="IPR023827">
    <property type="entry name" value="Peptidase_S8_Asp-AS"/>
</dbReference>
<dbReference type="InterPro" id="IPR000209">
    <property type="entry name" value="Peptidase_S8/S53_dom"/>
</dbReference>
<keyword evidence="9 12" id="KW-0472">Membrane</keyword>
<dbReference type="PROSITE" id="PS00136">
    <property type="entry name" value="SUBTILASE_ASP"/>
    <property type="match status" value="1"/>
</dbReference>
<keyword evidence="3" id="KW-1003">Cell membrane</keyword>
<evidence type="ECO:0000259" key="14">
    <source>
        <dbReference type="Pfam" id="PF00082"/>
    </source>
</evidence>
<dbReference type="EMBL" id="JAMQGM010000048">
    <property type="protein sequence ID" value="MCM2579913.1"/>
    <property type="molecule type" value="Genomic_DNA"/>
</dbReference>
<evidence type="ECO:0000313" key="16">
    <source>
        <dbReference type="Proteomes" id="UP001167160"/>
    </source>
</evidence>
<evidence type="ECO:0000256" key="12">
    <source>
        <dbReference type="SAM" id="Phobius"/>
    </source>
</evidence>
<evidence type="ECO:0000256" key="4">
    <source>
        <dbReference type="ARBA" id="ARBA00022670"/>
    </source>
</evidence>
<dbReference type="NCBIfam" id="TIGR03921">
    <property type="entry name" value="T7SS_mycosin"/>
    <property type="match status" value="1"/>
</dbReference>
<evidence type="ECO:0000256" key="6">
    <source>
        <dbReference type="ARBA" id="ARBA00022801"/>
    </source>
</evidence>
<feature type="active site" description="Charge relay system" evidence="10">
    <location>
        <position position="254"/>
    </location>
</feature>
<feature type="region of interest" description="Disordered" evidence="11">
    <location>
        <begin position="316"/>
        <end position="350"/>
    </location>
</feature>
<keyword evidence="5 12" id="KW-0812">Transmembrane</keyword>
<keyword evidence="6 10" id="KW-0378">Hydrolase</keyword>
<keyword evidence="4 10" id="KW-0645">Protease</keyword>
<feature type="active site" description="Charge relay system" evidence="10">
    <location>
        <position position="96"/>
    </location>
</feature>
<feature type="chain" id="PRO_5046860618" evidence="13">
    <location>
        <begin position="30"/>
        <end position="431"/>
    </location>
</feature>
<dbReference type="PANTHER" id="PTHR43399">
    <property type="entry name" value="SUBTILISIN-RELATED"/>
    <property type="match status" value="1"/>
</dbReference>
<keyword evidence="8 12" id="KW-1133">Transmembrane helix</keyword>
<dbReference type="InterPro" id="IPR023834">
    <property type="entry name" value="T7SS_pept_S8A_mycosin"/>
</dbReference>
<comment type="subcellular location">
    <subcellularLocation>
        <location evidence="1">Cell membrane</location>
        <topology evidence="1">Single-pass membrane protein</topology>
    </subcellularLocation>
</comment>
<dbReference type="InterPro" id="IPR015500">
    <property type="entry name" value="Peptidase_S8_subtilisin-rel"/>
</dbReference>
<keyword evidence="7 10" id="KW-0720">Serine protease</keyword>
<proteinExistence type="inferred from homology"/>
<feature type="active site" description="Charge relay system" evidence="10">
    <location>
        <position position="62"/>
    </location>
</feature>
<reference evidence="15" key="1">
    <citation type="journal article" date="2023" name="Int. J. Syst. Evol. Microbiol.">
        <title>Streptomyces meridianus sp. nov. isolated from brackish water of the Tagus estuary in Alcochete, Portugal.</title>
        <authorList>
            <person name="Santos J.D.N."/>
            <person name="Klimek D."/>
            <person name="Calusinska M."/>
            <person name="Lobo Da Cunha A."/>
            <person name="Catita J."/>
            <person name="Goncalves H."/>
            <person name="Gonzalez I."/>
            <person name="Reyes F."/>
            <person name="Lage O.M."/>
        </authorList>
    </citation>
    <scope>NUCLEOTIDE SEQUENCE</scope>
    <source>
        <strain evidence="15">MTZ3.1</strain>
    </source>
</reference>
<dbReference type="InterPro" id="IPR051048">
    <property type="entry name" value="Peptidase_S8/S53_subtilisin"/>
</dbReference>
<evidence type="ECO:0000256" key="13">
    <source>
        <dbReference type="SAM" id="SignalP"/>
    </source>
</evidence>
<dbReference type="PRINTS" id="PR00723">
    <property type="entry name" value="SUBTILISIN"/>
</dbReference>
<feature type="signal peptide" evidence="13">
    <location>
        <begin position="1"/>
        <end position="29"/>
    </location>
</feature>
<dbReference type="PROSITE" id="PS51892">
    <property type="entry name" value="SUBTILASE"/>
    <property type="match status" value="1"/>
</dbReference>